<dbReference type="EMBL" id="ATBP01000449">
    <property type="protein sequence ID" value="ETR70287.1"/>
    <property type="molecule type" value="Genomic_DNA"/>
</dbReference>
<reference evidence="5" key="1">
    <citation type="submission" date="2012-11" db="EMBL/GenBank/DDBJ databases">
        <authorList>
            <person name="Lucero-Rivera Y.E."/>
            <person name="Tovar-Ramirez D."/>
        </authorList>
    </citation>
    <scope>NUCLEOTIDE SEQUENCE [LARGE SCALE GENOMIC DNA]</scope>
    <source>
        <strain evidence="5">Araruama</strain>
    </source>
</reference>
<dbReference type="Gene3D" id="1.10.357.10">
    <property type="entry name" value="Tetracycline Repressor, domain 2"/>
    <property type="match status" value="1"/>
</dbReference>
<name>A0A1V1P5Z3_9BACT</name>
<accession>A0A1V1P5Z3</accession>
<evidence type="ECO:0000313" key="4">
    <source>
        <dbReference type="EMBL" id="ETR70287.1"/>
    </source>
</evidence>
<evidence type="ECO:0000256" key="2">
    <source>
        <dbReference type="PROSITE-ProRule" id="PRU00335"/>
    </source>
</evidence>
<dbReference type="InterPro" id="IPR050624">
    <property type="entry name" value="HTH-type_Tx_Regulator"/>
</dbReference>
<evidence type="ECO:0000313" key="5">
    <source>
        <dbReference type="Proteomes" id="UP000189670"/>
    </source>
</evidence>
<dbReference type="PANTHER" id="PTHR43479:SF11">
    <property type="entry name" value="ACREF_ENVCD OPERON REPRESSOR-RELATED"/>
    <property type="match status" value="1"/>
</dbReference>
<protein>
    <submittedName>
        <fullName evidence="4">TetR family transcriptional regulator</fullName>
    </submittedName>
</protein>
<feature type="domain" description="HTH tetR-type" evidence="3">
    <location>
        <begin position="1"/>
        <end position="55"/>
    </location>
</feature>
<gene>
    <name evidence="4" type="ORF">OMM_08922</name>
</gene>
<dbReference type="Proteomes" id="UP000189670">
    <property type="component" value="Unassembled WGS sequence"/>
</dbReference>
<evidence type="ECO:0000256" key="1">
    <source>
        <dbReference type="ARBA" id="ARBA00023125"/>
    </source>
</evidence>
<evidence type="ECO:0000259" key="3">
    <source>
        <dbReference type="PROSITE" id="PS50977"/>
    </source>
</evidence>
<feature type="DNA-binding region" description="H-T-H motif" evidence="2">
    <location>
        <begin position="18"/>
        <end position="37"/>
    </location>
</feature>
<dbReference type="PROSITE" id="PS50977">
    <property type="entry name" value="HTH_TETR_2"/>
    <property type="match status" value="1"/>
</dbReference>
<dbReference type="PANTHER" id="PTHR43479">
    <property type="entry name" value="ACREF/ENVCD OPERON REPRESSOR-RELATED"/>
    <property type="match status" value="1"/>
</dbReference>
<proteinExistence type="predicted"/>
<dbReference type="GO" id="GO:0003677">
    <property type="term" value="F:DNA binding"/>
    <property type="evidence" value="ECO:0007669"/>
    <property type="project" value="UniProtKB-UniRule"/>
</dbReference>
<comment type="caution">
    <text evidence="4">The sequence shown here is derived from an EMBL/GenBank/DDBJ whole genome shotgun (WGS) entry which is preliminary data.</text>
</comment>
<dbReference type="PRINTS" id="PR00455">
    <property type="entry name" value="HTHTETR"/>
</dbReference>
<dbReference type="AlphaFoldDB" id="A0A1V1P5Z3"/>
<keyword evidence="1 2" id="KW-0238">DNA-binding</keyword>
<dbReference type="InterPro" id="IPR001647">
    <property type="entry name" value="HTH_TetR"/>
</dbReference>
<dbReference type="InterPro" id="IPR009057">
    <property type="entry name" value="Homeodomain-like_sf"/>
</dbReference>
<sequence>MLNSARKLFGEYGYHGTTTRMIATHVGIDISTLYYHWGEKRDLYDSVITDINDEIQGKLLEIENRFSGKPIARRIEIGIDLICDYLFDNPEISNLILFRYFSKTRDHDYSIETKMPEYISNIAVSLGLANKKTDITVEAKARVLAVWNAVLNFISGISVFQPIFRS</sequence>
<dbReference type="Pfam" id="PF00440">
    <property type="entry name" value="TetR_N"/>
    <property type="match status" value="1"/>
</dbReference>
<dbReference type="SUPFAM" id="SSF46689">
    <property type="entry name" value="Homeodomain-like"/>
    <property type="match status" value="1"/>
</dbReference>
<organism evidence="4 5">
    <name type="scientific">Candidatus Magnetoglobus multicellularis str. Araruama</name>
    <dbReference type="NCBI Taxonomy" id="890399"/>
    <lineage>
        <taxon>Bacteria</taxon>
        <taxon>Pseudomonadati</taxon>
        <taxon>Thermodesulfobacteriota</taxon>
        <taxon>Desulfobacteria</taxon>
        <taxon>Desulfobacterales</taxon>
        <taxon>Desulfobacteraceae</taxon>
        <taxon>Candidatus Magnetoglobus</taxon>
    </lineage>
</organism>